<evidence type="ECO:0000313" key="2">
    <source>
        <dbReference type="EMBL" id="PTV93930.1"/>
    </source>
</evidence>
<keyword evidence="1" id="KW-0472">Membrane</keyword>
<evidence type="ECO:0000313" key="4">
    <source>
        <dbReference type="Proteomes" id="UP000244089"/>
    </source>
</evidence>
<feature type="transmembrane region" description="Helical" evidence="1">
    <location>
        <begin position="132"/>
        <end position="153"/>
    </location>
</feature>
<reference evidence="2 4" key="1">
    <citation type="submission" date="2018-04" db="EMBL/GenBank/DDBJ databases">
        <title>Subsurface microbial communities from deep shales in Ohio and West Virginia, USA.</title>
        <authorList>
            <person name="Wrighton K."/>
        </authorList>
    </citation>
    <scope>NUCLEOTIDE SEQUENCE [LARGE SCALE GENOMIC DNA]</scope>
    <source>
        <strain evidence="3 5">MSL 7</strain>
        <strain evidence="2 4">WC1</strain>
    </source>
</reference>
<evidence type="ECO:0000256" key="1">
    <source>
        <dbReference type="SAM" id="Phobius"/>
    </source>
</evidence>
<dbReference type="Proteomes" id="UP000244089">
    <property type="component" value="Unassembled WGS sequence"/>
</dbReference>
<evidence type="ECO:0000313" key="3">
    <source>
        <dbReference type="EMBL" id="TDP93098.1"/>
    </source>
</evidence>
<feature type="transmembrane region" description="Helical" evidence="1">
    <location>
        <begin position="64"/>
        <end position="84"/>
    </location>
</feature>
<dbReference type="RefSeq" id="WP_108141970.1">
    <property type="nucleotide sequence ID" value="NZ_QAXS01000035.1"/>
</dbReference>
<evidence type="ECO:0000313" key="5">
    <source>
        <dbReference type="Proteomes" id="UP000295176"/>
    </source>
</evidence>
<feature type="transmembrane region" description="Helical" evidence="1">
    <location>
        <begin position="6"/>
        <end position="28"/>
    </location>
</feature>
<dbReference type="OrthoDB" id="1953115at2"/>
<name>A0A2T5RGN8_9FIRM</name>
<keyword evidence="1" id="KW-1133">Transmembrane helix</keyword>
<organism evidence="2 4">
    <name type="scientific">Halanaerobium saccharolyticum</name>
    <dbReference type="NCBI Taxonomy" id="43595"/>
    <lineage>
        <taxon>Bacteria</taxon>
        <taxon>Bacillati</taxon>
        <taxon>Bacillota</taxon>
        <taxon>Clostridia</taxon>
        <taxon>Halanaerobiales</taxon>
        <taxon>Halanaerobiaceae</taxon>
        <taxon>Halanaerobium</taxon>
    </lineage>
</organism>
<sequence length="154" mass="17930">MNNLMFIFVFTLSHLIAYTVAGVIALNISQDIYESRNRLCNFLRDMSDSEESRHVKKYFFPAQLIRGVLMASVLLPLINTISAFSFLERFIFFAGLMFVFTHFAAVSPFIDNIEGFVYFKNKYLQKKAFLKFQLEMILYSLLFASLLSASYFLF</sequence>
<dbReference type="EMBL" id="QAXS01000035">
    <property type="protein sequence ID" value="PTV93930.1"/>
    <property type="molecule type" value="Genomic_DNA"/>
</dbReference>
<feature type="transmembrane region" description="Helical" evidence="1">
    <location>
        <begin position="90"/>
        <end position="111"/>
    </location>
</feature>
<comment type="caution">
    <text evidence="2">The sequence shown here is derived from an EMBL/GenBank/DDBJ whole genome shotgun (WGS) entry which is preliminary data.</text>
</comment>
<keyword evidence="1" id="KW-0812">Transmembrane</keyword>
<dbReference type="AlphaFoldDB" id="A0A2T5RGN8"/>
<protein>
    <submittedName>
        <fullName evidence="2">Uncharacterized protein</fullName>
    </submittedName>
</protein>
<accession>A0A2T5RGN8</accession>
<dbReference type="EMBL" id="SNXX01000013">
    <property type="protein sequence ID" value="TDP93098.1"/>
    <property type="molecule type" value="Genomic_DNA"/>
</dbReference>
<proteinExistence type="predicted"/>
<gene>
    <name evidence="3" type="ORF">C7957_11371</name>
    <name evidence="2" type="ORF">C8C76_13520</name>
</gene>
<dbReference type="Proteomes" id="UP000295176">
    <property type="component" value="Unassembled WGS sequence"/>
</dbReference>